<name>A0A5C6P867_9TELE</name>
<evidence type="ECO:0000313" key="3">
    <source>
        <dbReference type="Proteomes" id="UP000324091"/>
    </source>
</evidence>
<dbReference type="Proteomes" id="UP000324091">
    <property type="component" value="Chromosome 14"/>
</dbReference>
<comment type="caution">
    <text evidence="2">The sequence shown here is derived from an EMBL/GenBank/DDBJ whole genome shotgun (WGS) entry which is preliminary data.</text>
</comment>
<dbReference type="PANTHER" id="PTHR19446">
    <property type="entry name" value="REVERSE TRANSCRIPTASES"/>
    <property type="match status" value="1"/>
</dbReference>
<reference evidence="2 3" key="1">
    <citation type="submission" date="2019-04" db="EMBL/GenBank/DDBJ databases">
        <title>Chromosome genome assembly for Takifugu flavidus.</title>
        <authorList>
            <person name="Xiao S."/>
        </authorList>
    </citation>
    <scope>NUCLEOTIDE SEQUENCE [LARGE SCALE GENOMIC DNA]</scope>
    <source>
        <strain evidence="2">HTHZ2018</strain>
        <tissue evidence="2">Muscle</tissue>
    </source>
</reference>
<proteinExistence type="predicted"/>
<accession>A0A5C6P867</accession>
<evidence type="ECO:0000256" key="1">
    <source>
        <dbReference type="SAM" id="MobiDB-lite"/>
    </source>
</evidence>
<organism evidence="2 3">
    <name type="scientific">Takifugu flavidus</name>
    <name type="common">sansaifugu</name>
    <dbReference type="NCBI Taxonomy" id="433684"/>
    <lineage>
        <taxon>Eukaryota</taxon>
        <taxon>Metazoa</taxon>
        <taxon>Chordata</taxon>
        <taxon>Craniata</taxon>
        <taxon>Vertebrata</taxon>
        <taxon>Euteleostomi</taxon>
        <taxon>Actinopterygii</taxon>
        <taxon>Neopterygii</taxon>
        <taxon>Teleostei</taxon>
        <taxon>Neoteleostei</taxon>
        <taxon>Acanthomorphata</taxon>
        <taxon>Eupercaria</taxon>
        <taxon>Tetraodontiformes</taxon>
        <taxon>Tetradontoidea</taxon>
        <taxon>Tetraodontidae</taxon>
        <taxon>Takifugu</taxon>
    </lineage>
</organism>
<sequence>MSDPLRGQDLGPNRAHISPARPSAEFKLAEPSLKEVEEDINAARSASSPGPSGVPYLIYKRCPEILRHLWKALKVIWQRGTVADQWRCAEGVRIPKEEDSKNINQFWTI</sequence>
<feature type="region of interest" description="Disordered" evidence="1">
    <location>
        <begin position="1"/>
        <end position="21"/>
    </location>
</feature>
<gene>
    <name evidence="2" type="ORF">D4764_14G0003780</name>
</gene>
<evidence type="ECO:0000313" key="2">
    <source>
        <dbReference type="EMBL" id="TWW74377.1"/>
    </source>
</evidence>
<protein>
    <submittedName>
        <fullName evidence="2">Uncharacterized protein</fullName>
    </submittedName>
</protein>
<dbReference type="EMBL" id="RHFK02000006">
    <property type="protein sequence ID" value="TWW74377.1"/>
    <property type="molecule type" value="Genomic_DNA"/>
</dbReference>
<keyword evidence="3" id="KW-1185">Reference proteome</keyword>
<dbReference type="AlphaFoldDB" id="A0A5C6P867"/>